<evidence type="ECO:0000259" key="8">
    <source>
        <dbReference type="PROSITE" id="PS50109"/>
    </source>
</evidence>
<keyword evidence="7" id="KW-1133">Transmembrane helix</keyword>
<dbReference type="AlphaFoldDB" id="A0A1G2LCJ3"/>
<keyword evidence="4" id="KW-0808">Transferase</keyword>
<evidence type="ECO:0000256" key="2">
    <source>
        <dbReference type="ARBA" id="ARBA00012438"/>
    </source>
</evidence>
<accession>A0A1G2LCJ3</accession>
<keyword evidence="7" id="KW-0812">Transmembrane</keyword>
<dbReference type="SUPFAM" id="SSF47384">
    <property type="entry name" value="Homodimeric domain of signal transducing histidine kinase"/>
    <property type="match status" value="1"/>
</dbReference>
<feature type="transmembrane region" description="Helical" evidence="7">
    <location>
        <begin position="154"/>
        <end position="175"/>
    </location>
</feature>
<feature type="domain" description="Histidine kinase" evidence="8">
    <location>
        <begin position="208"/>
        <end position="423"/>
    </location>
</feature>
<dbReference type="PANTHER" id="PTHR43711:SF1">
    <property type="entry name" value="HISTIDINE KINASE 1"/>
    <property type="match status" value="1"/>
</dbReference>
<dbReference type="CDD" id="cd00082">
    <property type="entry name" value="HisKA"/>
    <property type="match status" value="1"/>
</dbReference>
<evidence type="ECO:0000256" key="3">
    <source>
        <dbReference type="ARBA" id="ARBA00022553"/>
    </source>
</evidence>
<dbReference type="SMART" id="SM00388">
    <property type="entry name" value="HisKA"/>
    <property type="match status" value="1"/>
</dbReference>
<dbReference type="Proteomes" id="UP000176705">
    <property type="component" value="Unassembled WGS sequence"/>
</dbReference>
<gene>
    <name evidence="9" type="ORF">A3B37_02215</name>
</gene>
<keyword evidence="5" id="KW-0418">Kinase</keyword>
<evidence type="ECO:0000313" key="9">
    <source>
        <dbReference type="EMBL" id="OHA09356.1"/>
    </source>
</evidence>
<dbReference type="Pfam" id="PF02518">
    <property type="entry name" value="HATPase_c"/>
    <property type="match status" value="1"/>
</dbReference>
<dbReference type="InterPro" id="IPR036890">
    <property type="entry name" value="HATPase_C_sf"/>
</dbReference>
<dbReference type="PROSITE" id="PS50109">
    <property type="entry name" value="HIS_KIN"/>
    <property type="match status" value="1"/>
</dbReference>
<dbReference type="InterPro" id="IPR003594">
    <property type="entry name" value="HATPase_dom"/>
</dbReference>
<dbReference type="InterPro" id="IPR003661">
    <property type="entry name" value="HisK_dim/P_dom"/>
</dbReference>
<dbReference type="Pfam" id="PF00512">
    <property type="entry name" value="HisKA"/>
    <property type="match status" value="1"/>
</dbReference>
<dbReference type="GO" id="GO:0000155">
    <property type="term" value="F:phosphorelay sensor kinase activity"/>
    <property type="evidence" value="ECO:0007669"/>
    <property type="project" value="InterPro"/>
</dbReference>
<evidence type="ECO:0000256" key="4">
    <source>
        <dbReference type="ARBA" id="ARBA00022679"/>
    </source>
</evidence>
<dbReference type="Gene3D" id="3.30.565.10">
    <property type="entry name" value="Histidine kinase-like ATPase, C-terminal domain"/>
    <property type="match status" value="1"/>
</dbReference>
<proteinExistence type="predicted"/>
<evidence type="ECO:0000256" key="7">
    <source>
        <dbReference type="SAM" id="Phobius"/>
    </source>
</evidence>
<dbReference type="Gene3D" id="1.10.287.130">
    <property type="match status" value="1"/>
</dbReference>
<dbReference type="SMART" id="SM00387">
    <property type="entry name" value="HATPase_c"/>
    <property type="match status" value="1"/>
</dbReference>
<evidence type="ECO:0000256" key="6">
    <source>
        <dbReference type="ARBA" id="ARBA00023012"/>
    </source>
</evidence>
<dbReference type="InterPro" id="IPR036097">
    <property type="entry name" value="HisK_dim/P_sf"/>
</dbReference>
<feature type="transmembrane region" description="Helical" evidence="7">
    <location>
        <begin position="128"/>
        <end position="148"/>
    </location>
</feature>
<evidence type="ECO:0000256" key="5">
    <source>
        <dbReference type="ARBA" id="ARBA00022777"/>
    </source>
</evidence>
<keyword evidence="7" id="KW-0472">Membrane</keyword>
<comment type="caution">
    <text evidence="9">The sequence shown here is derived from an EMBL/GenBank/DDBJ whole genome shotgun (WGS) entry which is preliminary data.</text>
</comment>
<dbReference type="FunFam" id="3.30.565.10:FF:000006">
    <property type="entry name" value="Sensor histidine kinase WalK"/>
    <property type="match status" value="1"/>
</dbReference>
<dbReference type="SUPFAM" id="SSF55874">
    <property type="entry name" value="ATPase domain of HSP90 chaperone/DNA topoisomerase II/histidine kinase"/>
    <property type="match status" value="1"/>
</dbReference>
<dbReference type="InterPro" id="IPR050736">
    <property type="entry name" value="Sensor_HK_Regulatory"/>
</dbReference>
<dbReference type="PANTHER" id="PTHR43711">
    <property type="entry name" value="TWO-COMPONENT HISTIDINE KINASE"/>
    <property type="match status" value="1"/>
</dbReference>
<reference evidence="9 10" key="1">
    <citation type="journal article" date="2016" name="Nat. Commun.">
        <title>Thousands of microbial genomes shed light on interconnected biogeochemical processes in an aquifer system.</title>
        <authorList>
            <person name="Anantharaman K."/>
            <person name="Brown C.T."/>
            <person name="Hug L.A."/>
            <person name="Sharon I."/>
            <person name="Castelle C.J."/>
            <person name="Probst A.J."/>
            <person name="Thomas B.C."/>
            <person name="Singh A."/>
            <person name="Wilkins M.J."/>
            <person name="Karaoz U."/>
            <person name="Brodie E.L."/>
            <person name="Williams K.H."/>
            <person name="Hubbard S.S."/>
            <person name="Banfield J.F."/>
        </authorList>
    </citation>
    <scope>NUCLEOTIDE SEQUENCE [LARGE SCALE GENOMIC DNA]</scope>
</reference>
<name>A0A1G2LCJ3_9BACT</name>
<dbReference type="EC" id="2.7.13.3" evidence="2"/>
<evidence type="ECO:0000313" key="10">
    <source>
        <dbReference type="Proteomes" id="UP000176705"/>
    </source>
</evidence>
<feature type="transmembrane region" description="Helical" evidence="7">
    <location>
        <begin position="21"/>
        <end position="41"/>
    </location>
</feature>
<dbReference type="CDD" id="cd00075">
    <property type="entry name" value="HATPase"/>
    <property type="match status" value="1"/>
</dbReference>
<comment type="catalytic activity">
    <reaction evidence="1">
        <text>ATP + protein L-histidine = ADP + protein N-phospho-L-histidine.</text>
        <dbReference type="EC" id="2.7.13.3"/>
    </reaction>
</comment>
<dbReference type="PRINTS" id="PR00344">
    <property type="entry name" value="BCTRLSENSOR"/>
</dbReference>
<dbReference type="EMBL" id="MHQS01000003">
    <property type="protein sequence ID" value="OHA09356.1"/>
    <property type="molecule type" value="Genomic_DNA"/>
</dbReference>
<organism evidence="9 10">
    <name type="scientific">Candidatus Sungbacteria bacterium RIFCSPLOWO2_01_FULL_59_16</name>
    <dbReference type="NCBI Taxonomy" id="1802280"/>
    <lineage>
        <taxon>Bacteria</taxon>
        <taxon>Candidatus Sungiibacteriota</taxon>
    </lineage>
</organism>
<keyword evidence="3" id="KW-0597">Phosphoprotein</keyword>
<feature type="transmembrane region" description="Helical" evidence="7">
    <location>
        <begin position="53"/>
        <end position="71"/>
    </location>
</feature>
<keyword evidence="6" id="KW-0902">Two-component regulatory system</keyword>
<dbReference type="STRING" id="1802280.A3B37_02215"/>
<evidence type="ECO:0000256" key="1">
    <source>
        <dbReference type="ARBA" id="ARBA00000085"/>
    </source>
</evidence>
<sequence length="428" mass="47623">MEHATDTLSGKKYFRLSGFARTVRVISTFVILGVGGISYFFPSYFPDVKNHLLLQAACVALFIWSNGVLLLMRIYQKLWIYQLNRIGWLAFFLLVIYETGGVNSGYVFVLVVPILTSALDLDLKTSKIVGIEVVVAYALMIFTDPANLHNSNIIFAHAVKTTIFGIIALFMHQIIKDTYHNKFEKEEANKKYFQLLEVDKLKSTFAMVVSHQLRTPLAGARFGMTTLLSSTQAASDLKALGPKILERIVTAIKILNDIFTTLEIGAEGLQKERKPFDLGTLVNEVIQELHDLAKSKAVTVSFLSRESLPVEGDRKILRIPFMNVIDNAIRYSPGGTVTVTLERAGDTALVTVRDTGIGISPDDQPHIFERFYRAKNALHLEPNESGIGLFISRRIIEHRLGTVELASSDERGTVMAITLPLAKSLTTS</sequence>
<protein>
    <recommendedName>
        <fullName evidence="2">histidine kinase</fullName>
        <ecNumber evidence="2">2.7.13.3</ecNumber>
    </recommendedName>
</protein>
<feature type="transmembrane region" description="Helical" evidence="7">
    <location>
        <begin position="78"/>
        <end position="97"/>
    </location>
</feature>
<dbReference type="InterPro" id="IPR004358">
    <property type="entry name" value="Sig_transdc_His_kin-like_C"/>
</dbReference>
<dbReference type="InterPro" id="IPR005467">
    <property type="entry name" value="His_kinase_dom"/>
</dbReference>